<dbReference type="InterPro" id="IPR025847">
    <property type="entry name" value="MEDS_domain"/>
</dbReference>
<dbReference type="Proteomes" id="UP000737402">
    <property type="component" value="Unassembled WGS sequence"/>
</dbReference>
<accession>A0ABS2NYL6</accession>
<protein>
    <recommendedName>
        <fullName evidence="1">MEDS domain-containing protein</fullName>
    </recommendedName>
</protein>
<gene>
    <name evidence="2" type="ORF">JOC95_001566</name>
</gene>
<reference evidence="2 3" key="1">
    <citation type="submission" date="2021-01" db="EMBL/GenBank/DDBJ databases">
        <title>Genomic Encyclopedia of Type Strains, Phase IV (KMG-IV): sequencing the most valuable type-strain genomes for metagenomic binning, comparative biology and taxonomic classification.</title>
        <authorList>
            <person name="Goeker M."/>
        </authorList>
    </citation>
    <scope>NUCLEOTIDE SEQUENCE [LARGE SCALE GENOMIC DNA]</scope>
    <source>
        <strain evidence="2 3">DSM 25879</strain>
    </source>
</reference>
<sequence>MNQLFDEQKSVHVLYAYNGMKHYFEQVVEFIHNGILAGEYVILIENARLYRIIEKELSKRLTKEQMKFCHWINSFDFYFSSGSYHPPAIEKYFQKTVHPYIEKNISFRSWAHVEWRSMEEPLHLIEDFERIADKAVNVVSFPLICAYEGERMPDYLRNILLETHPYVLVEDDLIDSEQYHTSTR</sequence>
<evidence type="ECO:0000313" key="2">
    <source>
        <dbReference type="EMBL" id="MBM7619714.1"/>
    </source>
</evidence>
<dbReference type="Pfam" id="PF14417">
    <property type="entry name" value="MEDS"/>
    <property type="match status" value="1"/>
</dbReference>
<dbReference type="EMBL" id="JAFBED010000003">
    <property type="protein sequence ID" value="MBM7619714.1"/>
    <property type="molecule type" value="Genomic_DNA"/>
</dbReference>
<organism evidence="2 3">
    <name type="scientific">Sutcliffiella tianshenii</name>
    <dbReference type="NCBI Taxonomy" id="1463404"/>
    <lineage>
        <taxon>Bacteria</taxon>
        <taxon>Bacillati</taxon>
        <taxon>Bacillota</taxon>
        <taxon>Bacilli</taxon>
        <taxon>Bacillales</taxon>
        <taxon>Bacillaceae</taxon>
        <taxon>Sutcliffiella</taxon>
    </lineage>
</organism>
<evidence type="ECO:0000259" key="1">
    <source>
        <dbReference type="Pfam" id="PF14417"/>
    </source>
</evidence>
<proteinExistence type="predicted"/>
<evidence type="ECO:0000313" key="3">
    <source>
        <dbReference type="Proteomes" id="UP000737402"/>
    </source>
</evidence>
<keyword evidence="3" id="KW-1185">Reference proteome</keyword>
<comment type="caution">
    <text evidence="2">The sequence shown here is derived from an EMBL/GenBank/DDBJ whole genome shotgun (WGS) entry which is preliminary data.</text>
</comment>
<name>A0ABS2NYL6_9BACI</name>
<feature type="domain" description="MEDS" evidence="1">
    <location>
        <begin position="12"/>
        <end position="165"/>
    </location>
</feature>